<dbReference type="PANTHER" id="PTHR24220:SF685">
    <property type="entry name" value="ABC TRANSPORTER RELATED"/>
    <property type="match status" value="1"/>
</dbReference>
<dbReference type="SMART" id="SM00382">
    <property type="entry name" value="AAA"/>
    <property type="match status" value="2"/>
</dbReference>
<organism evidence="4 5">
    <name type="scientific">[Mycobacterium] fortunisiensis</name>
    <dbReference type="NCBI Taxonomy" id="2600579"/>
    <lineage>
        <taxon>Bacteria</taxon>
        <taxon>Bacillati</taxon>
        <taxon>Actinomycetota</taxon>
        <taxon>Actinomycetes</taxon>
        <taxon>Mycobacteriales</taxon>
        <taxon>Mycobacteriaceae</taxon>
        <taxon>Mycolicibacterium</taxon>
    </lineage>
</organism>
<dbReference type="Proteomes" id="UP000812982">
    <property type="component" value="Unassembled WGS sequence"/>
</dbReference>
<dbReference type="EMBL" id="VOMB01000002">
    <property type="protein sequence ID" value="MBU9762618.1"/>
    <property type="molecule type" value="Genomic_DNA"/>
</dbReference>
<evidence type="ECO:0000313" key="4">
    <source>
        <dbReference type="EMBL" id="MBU9762618.1"/>
    </source>
</evidence>
<dbReference type="InterPro" id="IPR015854">
    <property type="entry name" value="ABC_transpr_LolD-like"/>
</dbReference>
<feature type="domain" description="ABC transporter" evidence="3">
    <location>
        <begin position="23"/>
        <end position="256"/>
    </location>
</feature>
<dbReference type="GO" id="GO:0005524">
    <property type="term" value="F:ATP binding"/>
    <property type="evidence" value="ECO:0007669"/>
    <property type="project" value="UniProtKB-KW"/>
</dbReference>
<evidence type="ECO:0000259" key="3">
    <source>
        <dbReference type="PROSITE" id="PS50893"/>
    </source>
</evidence>
<feature type="domain" description="ABC transporter" evidence="3">
    <location>
        <begin position="258"/>
        <end position="476"/>
    </location>
</feature>
<sequence length="477" mass="50895">MRSWPIPPGVTCSGRTVTEQQALVVRDLRVTVGPHRLVEAVDLDVPAGTITTLVGPSGAGKSTIAAAIAGTSPPTHRVDGFIACPGTIGYLPQDAAATLNPARRIGSALGELAVLHGDPPALGSGRARWKRERVAELLRQAAFPAGLACHRRYPFEFSGGQRVRLALAAVLAVEPQVLVLDEPTAGLDPASRDALVAVLDELRRRGRTILLVTHDDAVATDLSDRVVGVHEGRLRATGAAPAPPRPLAEKGRHGDLLLEVRGVAVRRDGSDLLRDTTFHARAGELIAVVGASGAGKTTLTRAIAGLERPTSGAVVVDGEHYPPLRSRSCRQLAAVQYVWQETRETFDRTRPVLDQVARTAVRLRGLPRHQARSEARTELRSLGLTAEQALRVPDDLSGGQLRRAALARALLAHPTVLLCDEPTTGLDPGTAERILERLDTHRRTHRAAVLLCTHDLPAVAARADRVFTIENPPPTVG</sequence>
<protein>
    <submittedName>
        <fullName evidence="4">ABC transporter ATP-binding protein</fullName>
    </submittedName>
</protein>
<keyword evidence="1" id="KW-0547">Nucleotide-binding</keyword>
<proteinExistence type="predicted"/>
<dbReference type="PROSITE" id="PS50893">
    <property type="entry name" value="ABC_TRANSPORTER_2"/>
    <property type="match status" value="2"/>
</dbReference>
<dbReference type="SUPFAM" id="SSF52540">
    <property type="entry name" value="P-loop containing nucleoside triphosphate hydrolases"/>
    <property type="match status" value="2"/>
</dbReference>
<keyword evidence="2 4" id="KW-0067">ATP-binding</keyword>
<accession>A0ABS6KGB1</accession>
<gene>
    <name evidence="4" type="ORF">FR943_01960</name>
</gene>
<name>A0ABS6KGB1_9MYCO</name>
<dbReference type="InterPro" id="IPR017871">
    <property type="entry name" value="ABC_transporter-like_CS"/>
</dbReference>
<evidence type="ECO:0000256" key="1">
    <source>
        <dbReference type="ARBA" id="ARBA00022741"/>
    </source>
</evidence>
<dbReference type="Gene3D" id="3.40.50.300">
    <property type="entry name" value="P-loop containing nucleotide triphosphate hydrolases"/>
    <property type="match status" value="2"/>
</dbReference>
<dbReference type="PANTHER" id="PTHR24220">
    <property type="entry name" value="IMPORT ATP-BINDING PROTEIN"/>
    <property type="match status" value="1"/>
</dbReference>
<evidence type="ECO:0000256" key="2">
    <source>
        <dbReference type="ARBA" id="ARBA00022840"/>
    </source>
</evidence>
<dbReference type="InterPro" id="IPR003439">
    <property type="entry name" value="ABC_transporter-like_ATP-bd"/>
</dbReference>
<keyword evidence="5" id="KW-1185">Reference proteome</keyword>
<dbReference type="PROSITE" id="PS00211">
    <property type="entry name" value="ABC_TRANSPORTER_1"/>
    <property type="match status" value="2"/>
</dbReference>
<dbReference type="InterPro" id="IPR003593">
    <property type="entry name" value="AAA+_ATPase"/>
</dbReference>
<evidence type="ECO:0000313" key="5">
    <source>
        <dbReference type="Proteomes" id="UP000812982"/>
    </source>
</evidence>
<reference evidence="4 5" key="1">
    <citation type="journal article" date="2021" name="Sci. Rep.">
        <title>Phenotypic and genomic hallmarks of a novel, potentially pathogenic rapidly growing Mycobacterium species related to the Mycobacterium fortuitum complex.</title>
        <authorList>
            <person name="Gharbi R."/>
            <person name="Khanna V."/>
            <person name="Frigui W."/>
            <person name="Mhenni B."/>
            <person name="Brosch R."/>
            <person name="Mardassi H."/>
        </authorList>
    </citation>
    <scope>NUCLEOTIDE SEQUENCE [LARGE SCALE GENOMIC DNA]</scope>
    <source>
        <strain evidence="4 5">TNTM28</strain>
    </source>
</reference>
<dbReference type="InterPro" id="IPR027417">
    <property type="entry name" value="P-loop_NTPase"/>
</dbReference>
<dbReference type="Pfam" id="PF00005">
    <property type="entry name" value="ABC_tran"/>
    <property type="match status" value="2"/>
</dbReference>
<comment type="caution">
    <text evidence="4">The sequence shown here is derived from an EMBL/GenBank/DDBJ whole genome shotgun (WGS) entry which is preliminary data.</text>
</comment>